<keyword evidence="6 9" id="KW-0732">Signal</keyword>
<dbReference type="OMA" id="YNLCTCF"/>
<comment type="subcellular location">
    <subcellularLocation>
        <location evidence="1 9">Secreted</location>
    </subcellularLocation>
</comment>
<evidence type="ECO:0000256" key="4">
    <source>
        <dbReference type="ARBA" id="ARBA00022529"/>
    </source>
</evidence>
<dbReference type="GO" id="GO:0031640">
    <property type="term" value="P:killing of cells of another organism"/>
    <property type="evidence" value="ECO:0007669"/>
    <property type="project" value="UniProtKB-UniRule"/>
</dbReference>
<reference evidence="10 12" key="1">
    <citation type="journal article" date="2011" name="Nature">
        <title>The Medicago genome provides insight into the evolution of rhizobial symbioses.</title>
        <authorList>
            <person name="Young N.D."/>
            <person name="Debelle F."/>
            <person name="Oldroyd G.E."/>
            <person name="Geurts R."/>
            <person name="Cannon S.B."/>
            <person name="Udvardi M.K."/>
            <person name="Benedito V.A."/>
            <person name="Mayer K.F."/>
            <person name="Gouzy J."/>
            <person name="Schoof H."/>
            <person name="Van de Peer Y."/>
            <person name="Proost S."/>
            <person name="Cook D.R."/>
            <person name="Meyers B.C."/>
            <person name="Spannagl M."/>
            <person name="Cheung F."/>
            <person name="De Mita S."/>
            <person name="Krishnakumar V."/>
            <person name="Gundlach H."/>
            <person name="Zhou S."/>
            <person name="Mudge J."/>
            <person name="Bharti A.K."/>
            <person name="Murray J.D."/>
            <person name="Naoumkina M.A."/>
            <person name="Rosen B."/>
            <person name="Silverstein K.A."/>
            <person name="Tang H."/>
            <person name="Rombauts S."/>
            <person name="Zhao P.X."/>
            <person name="Zhou P."/>
            <person name="Barbe V."/>
            <person name="Bardou P."/>
            <person name="Bechner M."/>
            <person name="Bellec A."/>
            <person name="Berger A."/>
            <person name="Berges H."/>
            <person name="Bidwell S."/>
            <person name="Bisseling T."/>
            <person name="Choisne N."/>
            <person name="Couloux A."/>
            <person name="Denny R."/>
            <person name="Deshpande S."/>
            <person name="Dai X."/>
            <person name="Doyle J.J."/>
            <person name="Dudez A.M."/>
            <person name="Farmer A.D."/>
            <person name="Fouteau S."/>
            <person name="Franken C."/>
            <person name="Gibelin C."/>
            <person name="Gish J."/>
            <person name="Goldstein S."/>
            <person name="Gonzalez A.J."/>
            <person name="Green P.J."/>
            <person name="Hallab A."/>
            <person name="Hartog M."/>
            <person name="Hua A."/>
            <person name="Humphray S.J."/>
            <person name="Jeong D.H."/>
            <person name="Jing Y."/>
            <person name="Jocker A."/>
            <person name="Kenton S.M."/>
            <person name="Kim D.J."/>
            <person name="Klee K."/>
            <person name="Lai H."/>
            <person name="Lang C."/>
            <person name="Lin S."/>
            <person name="Macmil S.L."/>
            <person name="Magdelenat G."/>
            <person name="Matthews L."/>
            <person name="McCorrison J."/>
            <person name="Monaghan E.L."/>
            <person name="Mun J.H."/>
            <person name="Najar F.Z."/>
            <person name="Nicholson C."/>
            <person name="Noirot C."/>
            <person name="O'Bleness M."/>
            <person name="Paule C.R."/>
            <person name="Poulain J."/>
            <person name="Prion F."/>
            <person name="Qin B."/>
            <person name="Qu C."/>
            <person name="Retzel E.F."/>
            <person name="Riddle C."/>
            <person name="Sallet E."/>
            <person name="Samain S."/>
            <person name="Samson N."/>
            <person name="Sanders I."/>
            <person name="Saurat O."/>
            <person name="Scarpelli C."/>
            <person name="Schiex T."/>
            <person name="Segurens B."/>
            <person name="Severin A.J."/>
            <person name="Sherrier D.J."/>
            <person name="Shi R."/>
            <person name="Sims S."/>
            <person name="Singer S.R."/>
            <person name="Sinharoy S."/>
            <person name="Sterck L."/>
            <person name="Viollet A."/>
            <person name="Wang B.B."/>
            <person name="Wang K."/>
            <person name="Wang M."/>
            <person name="Wang X."/>
            <person name="Warfsmann J."/>
            <person name="Weissenbach J."/>
            <person name="White D.D."/>
            <person name="White J.D."/>
            <person name="Wiley G.B."/>
            <person name="Wincker P."/>
            <person name="Xing Y."/>
            <person name="Yang L."/>
            <person name="Yao Z."/>
            <person name="Ying F."/>
            <person name="Zhai J."/>
            <person name="Zhou L."/>
            <person name="Zuber A."/>
            <person name="Denarie J."/>
            <person name="Dixon R.A."/>
            <person name="May G.D."/>
            <person name="Schwartz D.C."/>
            <person name="Rogers J."/>
            <person name="Quetier F."/>
            <person name="Town C.D."/>
            <person name="Roe B.A."/>
        </authorList>
    </citation>
    <scope>NUCLEOTIDE SEQUENCE [LARGE SCALE GENOMIC DNA]</scope>
    <source>
        <strain evidence="10">A17</strain>
        <strain evidence="11 12">cv. Jemalong A17</strain>
    </source>
</reference>
<feature type="chain" id="PRO_5014500686" description="Defensin-like protein" evidence="9">
    <location>
        <begin position="32"/>
        <end position="131"/>
    </location>
</feature>
<proteinExistence type="inferred from homology"/>
<gene>
    <name evidence="10" type="ordered locus">MTR_2g037445</name>
</gene>
<keyword evidence="8" id="KW-1015">Disulfide bond</keyword>
<dbReference type="EnsemblPlants" id="KEH37430">
    <property type="protein sequence ID" value="KEH37430"/>
    <property type="gene ID" value="MTR_2g037445"/>
</dbReference>
<keyword evidence="12" id="KW-1185">Reference proteome</keyword>
<dbReference type="PANTHER" id="PTHR36788:SF2">
    <property type="entry name" value="DEFENSIN-LIKE PROTEIN 183"/>
    <property type="match status" value="1"/>
</dbReference>
<evidence type="ECO:0000313" key="10">
    <source>
        <dbReference type="EMBL" id="KEH37430.1"/>
    </source>
</evidence>
<dbReference type="EMBL" id="CM001218">
    <property type="protein sequence ID" value="KEH37430.1"/>
    <property type="molecule type" value="Genomic_DNA"/>
</dbReference>
<evidence type="ECO:0000256" key="3">
    <source>
        <dbReference type="ARBA" id="ARBA00022525"/>
    </source>
</evidence>
<keyword evidence="5 9" id="KW-0295">Fungicide</keyword>
<sequence>MAKYTSNALYIFVALISVFAMQSILVGATCAKIVGSCATMDCKGYCRKLTISGDSHCRYYNLCTCFFNLSLPPKIQGIPMCSLGYGLCDANCDSNCCDAKCTSAERVYKNPYGKCTNMANKNYCICYYDHP</sequence>
<protein>
    <recommendedName>
        <fullName evidence="9">Defensin-like protein</fullName>
    </recommendedName>
</protein>
<evidence type="ECO:0000256" key="2">
    <source>
        <dbReference type="ARBA" id="ARBA00006722"/>
    </source>
</evidence>
<evidence type="ECO:0000256" key="5">
    <source>
        <dbReference type="ARBA" id="ARBA00022577"/>
    </source>
</evidence>
<dbReference type="AlphaFoldDB" id="A0A072VH20"/>
<keyword evidence="3 9" id="KW-0964">Secreted</keyword>
<evidence type="ECO:0000256" key="1">
    <source>
        <dbReference type="ARBA" id="ARBA00004613"/>
    </source>
</evidence>
<reference evidence="11" key="3">
    <citation type="submission" date="2015-04" db="UniProtKB">
        <authorList>
            <consortium name="EnsemblPlants"/>
        </authorList>
    </citation>
    <scope>IDENTIFICATION</scope>
    <source>
        <strain evidence="11">cv. Jemalong A17</strain>
    </source>
</reference>
<keyword evidence="7 9" id="KW-0611">Plant defense</keyword>
<dbReference type="GO" id="GO:0050832">
    <property type="term" value="P:defense response to fungus"/>
    <property type="evidence" value="ECO:0007669"/>
    <property type="project" value="UniProtKB-UniRule"/>
</dbReference>
<dbReference type="PANTHER" id="PTHR36788">
    <property type="entry name" value="DEFENSIN-LIKE PROTEIN 183"/>
    <property type="match status" value="1"/>
</dbReference>
<dbReference type="PaxDb" id="3880-AES65270"/>
<dbReference type="Proteomes" id="UP000002051">
    <property type="component" value="Chromosome 2"/>
</dbReference>
<keyword evidence="4 9" id="KW-0929">Antimicrobial</keyword>
<evidence type="ECO:0000256" key="9">
    <source>
        <dbReference type="RuleBase" id="RU367109"/>
    </source>
</evidence>
<organism evidence="10 12">
    <name type="scientific">Medicago truncatula</name>
    <name type="common">Barrel medic</name>
    <name type="synonym">Medicago tribuloides</name>
    <dbReference type="NCBI Taxonomy" id="3880"/>
    <lineage>
        <taxon>Eukaryota</taxon>
        <taxon>Viridiplantae</taxon>
        <taxon>Streptophyta</taxon>
        <taxon>Embryophyta</taxon>
        <taxon>Tracheophyta</taxon>
        <taxon>Spermatophyta</taxon>
        <taxon>Magnoliopsida</taxon>
        <taxon>eudicotyledons</taxon>
        <taxon>Gunneridae</taxon>
        <taxon>Pentapetalae</taxon>
        <taxon>rosids</taxon>
        <taxon>fabids</taxon>
        <taxon>Fabales</taxon>
        <taxon>Fabaceae</taxon>
        <taxon>Papilionoideae</taxon>
        <taxon>50 kb inversion clade</taxon>
        <taxon>NPAAA clade</taxon>
        <taxon>Hologalegina</taxon>
        <taxon>IRL clade</taxon>
        <taxon>Trifolieae</taxon>
        <taxon>Medicago</taxon>
    </lineage>
</organism>
<dbReference type="InterPro" id="IPR039641">
    <property type="entry name" value="LCR"/>
</dbReference>
<dbReference type="HOGENOM" id="CLU_158287_0_0_1"/>
<comment type="similarity">
    <text evidence="2 9">Belongs to the DEFL family.</text>
</comment>
<reference evidence="10 12" key="2">
    <citation type="journal article" date="2014" name="BMC Genomics">
        <title>An improved genome release (version Mt4.0) for the model legume Medicago truncatula.</title>
        <authorList>
            <person name="Tang H."/>
            <person name="Krishnakumar V."/>
            <person name="Bidwell S."/>
            <person name="Rosen B."/>
            <person name="Chan A."/>
            <person name="Zhou S."/>
            <person name="Gentzbittel L."/>
            <person name="Childs K.L."/>
            <person name="Yandell M."/>
            <person name="Gundlach H."/>
            <person name="Mayer K.F."/>
            <person name="Schwartz D.C."/>
            <person name="Town C.D."/>
        </authorList>
    </citation>
    <scope>GENOME REANNOTATION</scope>
    <source>
        <strain evidence="10">A17</strain>
        <strain evidence="11 12">cv. Jemalong A17</strain>
    </source>
</reference>
<evidence type="ECO:0000256" key="6">
    <source>
        <dbReference type="ARBA" id="ARBA00022729"/>
    </source>
</evidence>
<evidence type="ECO:0000313" key="11">
    <source>
        <dbReference type="EnsemblPlants" id="KEH37430"/>
    </source>
</evidence>
<evidence type="ECO:0000256" key="8">
    <source>
        <dbReference type="ARBA" id="ARBA00023157"/>
    </source>
</evidence>
<evidence type="ECO:0000313" key="12">
    <source>
        <dbReference type="Proteomes" id="UP000002051"/>
    </source>
</evidence>
<feature type="signal peptide" evidence="9">
    <location>
        <begin position="1"/>
        <end position="31"/>
    </location>
</feature>
<dbReference type="GO" id="GO:0005576">
    <property type="term" value="C:extracellular region"/>
    <property type="evidence" value="ECO:0007669"/>
    <property type="project" value="UniProtKB-SubCell"/>
</dbReference>
<name>A0A072VH20_MEDTR</name>
<evidence type="ECO:0000256" key="7">
    <source>
        <dbReference type="ARBA" id="ARBA00022821"/>
    </source>
</evidence>
<accession>A0A072VH20</accession>